<dbReference type="PANTHER" id="PTHR22954:SF3">
    <property type="entry name" value="PROTEIN CBG08539"/>
    <property type="match status" value="1"/>
</dbReference>
<name>E9HQB0_DAPPU</name>
<feature type="region of interest" description="Disordered" evidence="1">
    <location>
        <begin position="132"/>
        <end position="182"/>
    </location>
</feature>
<protein>
    <submittedName>
        <fullName evidence="2">Uncharacterized protein</fullName>
    </submittedName>
</protein>
<evidence type="ECO:0000313" key="3">
    <source>
        <dbReference type="Proteomes" id="UP000000305"/>
    </source>
</evidence>
<dbReference type="AlphaFoldDB" id="E9HQB0"/>
<dbReference type="InParanoid" id="E9HQB0"/>
<evidence type="ECO:0000256" key="1">
    <source>
        <dbReference type="SAM" id="MobiDB-lite"/>
    </source>
</evidence>
<dbReference type="HOGENOM" id="CLU_047465_1_0_1"/>
<gene>
    <name evidence="2" type="ORF">DAPPUDRAFT_116724</name>
</gene>
<dbReference type="KEGG" id="dpx:DAPPUDRAFT_116724"/>
<accession>E9HQB0</accession>
<feature type="compositionally biased region" description="Basic and acidic residues" evidence="1">
    <location>
        <begin position="134"/>
        <end position="182"/>
    </location>
</feature>
<organism evidence="2 3">
    <name type="scientific">Daphnia pulex</name>
    <name type="common">Water flea</name>
    <dbReference type="NCBI Taxonomy" id="6669"/>
    <lineage>
        <taxon>Eukaryota</taxon>
        <taxon>Metazoa</taxon>
        <taxon>Ecdysozoa</taxon>
        <taxon>Arthropoda</taxon>
        <taxon>Crustacea</taxon>
        <taxon>Branchiopoda</taxon>
        <taxon>Diplostraca</taxon>
        <taxon>Cladocera</taxon>
        <taxon>Anomopoda</taxon>
        <taxon>Daphniidae</taxon>
        <taxon>Daphnia</taxon>
    </lineage>
</organism>
<proteinExistence type="predicted"/>
<sequence>MTTPTNEASRRAIKGHVTRWINNIQQYDNVQMDLTVHNLVLGAESNLRNMYNKYKRLSEGVARDMQQAEATQDQFEAEIDSQIQIEEDVGDALIIVKRKREEFKEIQAAEERKRQEETLLLMFKTQQIAADATRAQEKADQDAARAQEKADQDAARAQEKADQDAAKAQEKIDQDAARAQERAIRQQENLDQQNLFRQLIAAIPAAAAPGAPAAPAAVASTKLPKRQMKPFKGDVLEWTAFWEVCCVRESVSFETDFFLDGSTPRSDRSSLEGSAQDPKNSYDSYFRHRASLPNYKRSPVSPRKPLFGWFCATAQRRAV</sequence>
<dbReference type="STRING" id="6669.E9HQB0"/>
<dbReference type="EMBL" id="GL732717">
    <property type="protein sequence ID" value="EFX66055.1"/>
    <property type="molecule type" value="Genomic_DNA"/>
</dbReference>
<dbReference type="PANTHER" id="PTHR22954">
    <property type="entry name" value="RETROVIRAL PROTEASE-RELATED"/>
    <property type="match status" value="1"/>
</dbReference>
<dbReference type="PhylomeDB" id="E9HQB0"/>
<dbReference type="eggNOG" id="ENOG502TDTV">
    <property type="taxonomic scope" value="Eukaryota"/>
</dbReference>
<keyword evidence="3" id="KW-1185">Reference proteome</keyword>
<feature type="compositionally biased region" description="Polar residues" evidence="1">
    <location>
        <begin position="271"/>
        <end position="282"/>
    </location>
</feature>
<dbReference type="Proteomes" id="UP000000305">
    <property type="component" value="Unassembled WGS sequence"/>
</dbReference>
<feature type="region of interest" description="Disordered" evidence="1">
    <location>
        <begin position="262"/>
        <end position="282"/>
    </location>
</feature>
<reference evidence="2 3" key="1">
    <citation type="journal article" date="2011" name="Science">
        <title>The ecoresponsive genome of Daphnia pulex.</title>
        <authorList>
            <person name="Colbourne J.K."/>
            <person name="Pfrender M.E."/>
            <person name="Gilbert D."/>
            <person name="Thomas W.K."/>
            <person name="Tucker A."/>
            <person name="Oakley T.H."/>
            <person name="Tokishita S."/>
            <person name="Aerts A."/>
            <person name="Arnold G.J."/>
            <person name="Basu M.K."/>
            <person name="Bauer D.J."/>
            <person name="Caceres C.E."/>
            <person name="Carmel L."/>
            <person name="Casola C."/>
            <person name="Choi J.H."/>
            <person name="Detter J.C."/>
            <person name="Dong Q."/>
            <person name="Dusheyko S."/>
            <person name="Eads B.D."/>
            <person name="Frohlich T."/>
            <person name="Geiler-Samerotte K.A."/>
            <person name="Gerlach D."/>
            <person name="Hatcher P."/>
            <person name="Jogdeo S."/>
            <person name="Krijgsveld J."/>
            <person name="Kriventseva E.V."/>
            <person name="Kultz D."/>
            <person name="Laforsch C."/>
            <person name="Lindquist E."/>
            <person name="Lopez J."/>
            <person name="Manak J.R."/>
            <person name="Muller J."/>
            <person name="Pangilinan J."/>
            <person name="Patwardhan R.P."/>
            <person name="Pitluck S."/>
            <person name="Pritham E.J."/>
            <person name="Rechtsteiner A."/>
            <person name="Rho M."/>
            <person name="Rogozin I.B."/>
            <person name="Sakarya O."/>
            <person name="Salamov A."/>
            <person name="Schaack S."/>
            <person name="Shapiro H."/>
            <person name="Shiga Y."/>
            <person name="Skalitzky C."/>
            <person name="Smith Z."/>
            <person name="Souvorov A."/>
            <person name="Sung W."/>
            <person name="Tang Z."/>
            <person name="Tsuchiya D."/>
            <person name="Tu H."/>
            <person name="Vos H."/>
            <person name="Wang M."/>
            <person name="Wolf Y.I."/>
            <person name="Yamagata H."/>
            <person name="Yamada T."/>
            <person name="Ye Y."/>
            <person name="Shaw J.R."/>
            <person name="Andrews J."/>
            <person name="Crease T.J."/>
            <person name="Tang H."/>
            <person name="Lucas S.M."/>
            <person name="Robertson H.M."/>
            <person name="Bork P."/>
            <person name="Koonin E.V."/>
            <person name="Zdobnov E.M."/>
            <person name="Grigoriev I.V."/>
            <person name="Lynch M."/>
            <person name="Boore J.L."/>
        </authorList>
    </citation>
    <scope>NUCLEOTIDE SEQUENCE [LARGE SCALE GENOMIC DNA]</scope>
</reference>
<evidence type="ECO:0000313" key="2">
    <source>
        <dbReference type="EMBL" id="EFX66055.1"/>
    </source>
</evidence>